<feature type="chain" id="PRO_5011554922" evidence="2">
    <location>
        <begin position="35"/>
        <end position="295"/>
    </location>
</feature>
<proteinExistence type="predicted"/>
<evidence type="ECO:0000313" key="5">
    <source>
        <dbReference type="Proteomes" id="UP000199323"/>
    </source>
</evidence>
<dbReference type="PANTHER" id="PTHR10587:SF134">
    <property type="entry name" value="SECRETED PROTEIN"/>
    <property type="match status" value="1"/>
</dbReference>
<dbReference type="AlphaFoldDB" id="A0A1I2DH88"/>
<dbReference type="Proteomes" id="UP000199323">
    <property type="component" value="Unassembled WGS sequence"/>
</dbReference>
<organism evidence="4 5">
    <name type="scientific">Actinacidiphila alni</name>
    <dbReference type="NCBI Taxonomy" id="380248"/>
    <lineage>
        <taxon>Bacteria</taxon>
        <taxon>Bacillati</taxon>
        <taxon>Actinomycetota</taxon>
        <taxon>Actinomycetes</taxon>
        <taxon>Kitasatosporales</taxon>
        <taxon>Streptomycetaceae</taxon>
        <taxon>Actinacidiphila</taxon>
    </lineage>
</organism>
<feature type="compositionally biased region" description="Low complexity" evidence="1">
    <location>
        <begin position="44"/>
        <end position="56"/>
    </location>
</feature>
<dbReference type="InterPro" id="IPR002509">
    <property type="entry name" value="NODB_dom"/>
</dbReference>
<sequence length="295" mass="31995">MHHITRARTRTRLFVPLLAVTALLLGGAGCSAHKDDAAPPSPSPSDTGAHAPSAAGKAAAAGKSAAAARAAAFRKWGIPLLPPPPAPPAVKPVKTGKGLLPVVSDVPTTKKIVFVTFDDGAEKDPKFVAMMKDLKIPFTMFLTDDIIRSDYGFFKPLQALGNSIQNHTLSHPDLHTKSLAGQKHEICGQETKLTHEYGTAPGLFRPPYGNYNTDTKAAVNSCGHLRAIILWRESMQIKKVQFQRPDHRFHPGDIILAHFRGPSELKGESMTRMTANMLRQIAQQGFTVARLDDYV</sequence>
<accession>A0A1I2DH88</accession>
<evidence type="ECO:0000259" key="3">
    <source>
        <dbReference type="PROSITE" id="PS51677"/>
    </source>
</evidence>
<evidence type="ECO:0000256" key="2">
    <source>
        <dbReference type="SAM" id="SignalP"/>
    </source>
</evidence>
<dbReference type="GO" id="GO:0016810">
    <property type="term" value="F:hydrolase activity, acting on carbon-nitrogen (but not peptide) bonds"/>
    <property type="evidence" value="ECO:0007669"/>
    <property type="project" value="InterPro"/>
</dbReference>
<dbReference type="Pfam" id="PF01522">
    <property type="entry name" value="Polysacc_deac_1"/>
    <property type="match status" value="1"/>
</dbReference>
<keyword evidence="5" id="KW-1185">Reference proteome</keyword>
<dbReference type="PANTHER" id="PTHR10587">
    <property type="entry name" value="GLYCOSYL TRANSFERASE-RELATED"/>
    <property type="match status" value="1"/>
</dbReference>
<dbReference type="EMBL" id="FONG01000005">
    <property type="protein sequence ID" value="SFE79847.1"/>
    <property type="molecule type" value="Genomic_DNA"/>
</dbReference>
<reference evidence="4 5" key="1">
    <citation type="submission" date="2016-10" db="EMBL/GenBank/DDBJ databases">
        <authorList>
            <person name="de Groot N.N."/>
        </authorList>
    </citation>
    <scope>NUCLEOTIDE SEQUENCE [LARGE SCALE GENOMIC DNA]</scope>
    <source>
        <strain evidence="4 5">CGMCC 4.3510</strain>
    </source>
</reference>
<dbReference type="RefSeq" id="WP_093713246.1">
    <property type="nucleotide sequence ID" value="NZ_FONG01000005.1"/>
</dbReference>
<feature type="domain" description="NodB homology" evidence="3">
    <location>
        <begin position="111"/>
        <end position="289"/>
    </location>
</feature>
<feature type="region of interest" description="Disordered" evidence="1">
    <location>
        <begin position="32"/>
        <end position="56"/>
    </location>
</feature>
<feature type="signal peptide" evidence="2">
    <location>
        <begin position="1"/>
        <end position="34"/>
    </location>
</feature>
<gene>
    <name evidence="4" type="ORF">SAMN05216251_105238</name>
</gene>
<protein>
    <submittedName>
        <fullName evidence="4">Peptidoglycan/xylan/chitin deacetylase, PgdA/CDA1 family</fullName>
    </submittedName>
</protein>
<keyword evidence="2" id="KW-0732">Signal</keyword>
<evidence type="ECO:0000256" key="1">
    <source>
        <dbReference type="SAM" id="MobiDB-lite"/>
    </source>
</evidence>
<dbReference type="PROSITE" id="PS51677">
    <property type="entry name" value="NODB"/>
    <property type="match status" value="1"/>
</dbReference>
<dbReference type="InterPro" id="IPR050248">
    <property type="entry name" value="Polysacc_deacetylase_ArnD"/>
</dbReference>
<dbReference type="Gene3D" id="3.20.20.370">
    <property type="entry name" value="Glycoside hydrolase/deacetylase"/>
    <property type="match status" value="1"/>
</dbReference>
<evidence type="ECO:0000313" key="4">
    <source>
        <dbReference type="EMBL" id="SFE79847.1"/>
    </source>
</evidence>
<name>A0A1I2DH88_9ACTN</name>
<dbReference type="CDD" id="cd10917">
    <property type="entry name" value="CE4_NodB_like_6s_7s"/>
    <property type="match status" value="1"/>
</dbReference>
<dbReference type="SUPFAM" id="SSF88713">
    <property type="entry name" value="Glycoside hydrolase/deacetylase"/>
    <property type="match status" value="1"/>
</dbReference>
<dbReference type="OrthoDB" id="3373088at2"/>
<dbReference type="STRING" id="380248.SAMN05216251_105238"/>
<dbReference type="GO" id="GO:0005975">
    <property type="term" value="P:carbohydrate metabolic process"/>
    <property type="evidence" value="ECO:0007669"/>
    <property type="project" value="InterPro"/>
</dbReference>
<dbReference type="PROSITE" id="PS51257">
    <property type="entry name" value="PROKAR_LIPOPROTEIN"/>
    <property type="match status" value="1"/>
</dbReference>
<dbReference type="InterPro" id="IPR011330">
    <property type="entry name" value="Glyco_hydro/deAcase_b/a-brl"/>
</dbReference>